<dbReference type="Gene3D" id="3.10.180.10">
    <property type="entry name" value="2,3-Dihydroxybiphenyl 1,2-Dioxygenase, domain 1"/>
    <property type="match status" value="1"/>
</dbReference>
<dbReference type="InterPro" id="IPR037523">
    <property type="entry name" value="VOC_core"/>
</dbReference>
<organism evidence="3">
    <name type="scientific">Eiseniibacteriota bacterium</name>
    <dbReference type="NCBI Taxonomy" id="2212470"/>
    <lineage>
        <taxon>Bacteria</taxon>
        <taxon>Candidatus Eiseniibacteriota</taxon>
    </lineage>
</organism>
<dbReference type="PANTHER" id="PTHR33993">
    <property type="entry name" value="GLYOXALASE-RELATED"/>
    <property type="match status" value="1"/>
</dbReference>
<feature type="domain" description="VOC" evidence="2">
    <location>
        <begin position="8"/>
        <end position="127"/>
    </location>
</feature>
<dbReference type="SUPFAM" id="SSF54593">
    <property type="entry name" value="Glyoxalase/Bleomycin resistance protein/Dihydroxybiphenyl dioxygenase"/>
    <property type="match status" value="1"/>
</dbReference>
<evidence type="ECO:0000256" key="1">
    <source>
        <dbReference type="SAM" id="MobiDB-lite"/>
    </source>
</evidence>
<dbReference type="AlphaFoldDB" id="A0A832MMV0"/>
<gene>
    <name evidence="3" type="ORF">ENR23_07885</name>
</gene>
<name>A0A832MMV0_UNCEI</name>
<proteinExistence type="predicted"/>
<comment type="caution">
    <text evidence="3">The sequence shown here is derived from an EMBL/GenBank/DDBJ whole genome shotgun (WGS) entry which is preliminary data.</text>
</comment>
<dbReference type="EMBL" id="DSQF01000017">
    <property type="protein sequence ID" value="HGZ43328.1"/>
    <property type="molecule type" value="Genomic_DNA"/>
</dbReference>
<dbReference type="InterPro" id="IPR041581">
    <property type="entry name" value="Glyoxalase_6"/>
</dbReference>
<reference evidence="3" key="1">
    <citation type="journal article" date="2020" name="mSystems">
        <title>Genome- and Community-Level Interaction Insights into Carbon Utilization and Element Cycling Functions of Hydrothermarchaeota in Hydrothermal Sediment.</title>
        <authorList>
            <person name="Zhou Z."/>
            <person name="Liu Y."/>
            <person name="Xu W."/>
            <person name="Pan J."/>
            <person name="Luo Z.H."/>
            <person name="Li M."/>
        </authorList>
    </citation>
    <scope>NUCLEOTIDE SEQUENCE [LARGE SCALE GENOMIC DNA]</scope>
    <source>
        <strain evidence="3">SpSt-381</strain>
    </source>
</reference>
<feature type="region of interest" description="Disordered" evidence="1">
    <location>
        <begin position="46"/>
        <end position="73"/>
    </location>
</feature>
<accession>A0A832MMV0</accession>
<sequence length="130" mass="13628">MNPSRVPRVGSMPWRDLTVPDAERIRAFFAEVVGWPWRAEDMGGCRDSSMMPPDGADPVAGARPARGPNRDVPPRWRVHIVVEDVDGSAARAAEPGGALRDGPRAAGGGTFALVRDPAGKAFALCAAAGA</sequence>
<evidence type="ECO:0000259" key="2">
    <source>
        <dbReference type="PROSITE" id="PS51819"/>
    </source>
</evidence>
<dbReference type="PROSITE" id="PS51819">
    <property type="entry name" value="VOC"/>
    <property type="match status" value="1"/>
</dbReference>
<protein>
    <submittedName>
        <fullName evidence="3">VOC family protein</fullName>
    </submittedName>
</protein>
<evidence type="ECO:0000313" key="3">
    <source>
        <dbReference type="EMBL" id="HGZ43328.1"/>
    </source>
</evidence>
<dbReference type="InterPro" id="IPR029068">
    <property type="entry name" value="Glyas_Bleomycin-R_OHBP_Dase"/>
</dbReference>
<dbReference type="InterPro" id="IPR052164">
    <property type="entry name" value="Anthracycline_SecMetBiosynth"/>
</dbReference>
<dbReference type="Pfam" id="PF18029">
    <property type="entry name" value="Glyoxalase_6"/>
    <property type="match status" value="1"/>
</dbReference>
<dbReference type="PANTHER" id="PTHR33993:SF14">
    <property type="entry name" value="GB|AAF24581.1"/>
    <property type="match status" value="1"/>
</dbReference>